<keyword evidence="3" id="KW-0614">Plasmid</keyword>
<proteinExistence type="predicted"/>
<dbReference type="AlphaFoldDB" id="C1D3R3"/>
<dbReference type="SUPFAM" id="SSF55347">
    <property type="entry name" value="Glyceraldehyde-3-phosphate dehydrogenase-like, C-terminal domain"/>
    <property type="match status" value="1"/>
</dbReference>
<gene>
    <name evidence="3" type="ordered locus">Deide_3p01920</name>
</gene>
<dbReference type="PANTHER" id="PTHR43377:SF1">
    <property type="entry name" value="BILIVERDIN REDUCTASE A"/>
    <property type="match status" value="1"/>
</dbReference>
<dbReference type="OrthoDB" id="240873at2"/>
<evidence type="ECO:0000259" key="1">
    <source>
        <dbReference type="Pfam" id="PF01408"/>
    </source>
</evidence>
<evidence type="ECO:0000313" key="3">
    <source>
        <dbReference type="EMBL" id="ACO48142.1"/>
    </source>
</evidence>
<dbReference type="InterPro" id="IPR036291">
    <property type="entry name" value="NAD(P)-bd_dom_sf"/>
</dbReference>
<dbReference type="RefSeq" id="WP_012695015.1">
    <property type="nucleotide sequence ID" value="NC_012528.1"/>
</dbReference>
<dbReference type="Gene3D" id="3.40.50.720">
    <property type="entry name" value="NAD(P)-binding Rossmann-like Domain"/>
    <property type="match status" value="1"/>
</dbReference>
<evidence type="ECO:0000313" key="4">
    <source>
        <dbReference type="Proteomes" id="UP000002208"/>
    </source>
</evidence>
<dbReference type="Proteomes" id="UP000002208">
    <property type="component" value="Plasmid 3"/>
</dbReference>
<dbReference type="GO" id="GO:0000166">
    <property type="term" value="F:nucleotide binding"/>
    <property type="evidence" value="ECO:0007669"/>
    <property type="project" value="InterPro"/>
</dbReference>
<dbReference type="Pfam" id="PF22725">
    <property type="entry name" value="GFO_IDH_MocA_C3"/>
    <property type="match status" value="1"/>
</dbReference>
<dbReference type="KEGG" id="ddr:Deide_3p01920"/>
<keyword evidence="4" id="KW-1185">Reference proteome</keyword>
<feature type="domain" description="GFO/IDH/MocA-like oxidoreductase" evidence="2">
    <location>
        <begin position="128"/>
        <end position="255"/>
    </location>
</feature>
<dbReference type="InterPro" id="IPR055170">
    <property type="entry name" value="GFO_IDH_MocA-like_dom"/>
</dbReference>
<reference evidence="3 4" key="1">
    <citation type="journal article" date="2009" name="PLoS Genet.">
        <title>Alliance of proteomics and genomics to unravel the specificities of Sahara bacterium Deinococcus deserti.</title>
        <authorList>
            <person name="de Groot A."/>
            <person name="Dulermo R."/>
            <person name="Ortet P."/>
            <person name="Blanchard L."/>
            <person name="Guerin P."/>
            <person name="Fernandez B."/>
            <person name="Vacherie B."/>
            <person name="Dossat C."/>
            <person name="Jolivet E."/>
            <person name="Siguier P."/>
            <person name="Chandler M."/>
            <person name="Barakat M."/>
            <person name="Dedieu A."/>
            <person name="Barbe V."/>
            <person name="Heulin T."/>
            <person name="Sommer S."/>
            <person name="Achouak W."/>
            <person name="Armengaud J."/>
        </authorList>
    </citation>
    <scope>NUCLEOTIDE SEQUENCE [LARGE SCALE GENOMIC DNA]</scope>
    <source>
        <strain evidence="4">DSM 17065 / CIP 109153 / LMG 22923 / VCD115</strain>
        <plasmid evidence="4">pDeide3</plasmid>
    </source>
</reference>
<protein>
    <submittedName>
        <fullName evidence="3">Putative NADH-dependent dehydrogenase</fullName>
    </submittedName>
</protein>
<name>C1D3R3_DEIDV</name>
<organism evidence="3 4">
    <name type="scientific">Deinococcus deserti (strain DSM 17065 / CIP 109153 / LMG 22923 / VCD115)</name>
    <dbReference type="NCBI Taxonomy" id="546414"/>
    <lineage>
        <taxon>Bacteria</taxon>
        <taxon>Thermotogati</taxon>
        <taxon>Deinococcota</taxon>
        <taxon>Deinococci</taxon>
        <taxon>Deinococcales</taxon>
        <taxon>Deinococcaceae</taxon>
        <taxon>Deinococcus</taxon>
    </lineage>
</organism>
<dbReference type="EMBL" id="CP001117">
    <property type="protein sequence ID" value="ACO48142.1"/>
    <property type="molecule type" value="Genomic_DNA"/>
</dbReference>
<geneLocation type="plasmid" evidence="4">
    <name>pDeide3</name>
</geneLocation>
<dbReference type="HOGENOM" id="CLU_023194_1_2_0"/>
<dbReference type="SUPFAM" id="SSF51735">
    <property type="entry name" value="NAD(P)-binding Rossmann-fold domains"/>
    <property type="match status" value="1"/>
</dbReference>
<evidence type="ECO:0000259" key="2">
    <source>
        <dbReference type="Pfam" id="PF22725"/>
    </source>
</evidence>
<sequence length="331" mass="35846">MPTRIALLGAAHVHADAYAAWLTGCKHVELLGFSEDSPHLAAEFAARTGLRHLPLAQLLESGPDGVIVCSETARHRFLVEAAAQAGAHVLCEKPIALTLDDARAMNQACLQAGVEFRTAFPVRFSPEVQNLRHMVLTGGLGQILAYGGVNHSVCPDRERQWFSDPLMAGGGAGMDHIVHLADLFHLFGEQVETVYARLVPVPEWVLPEHARVDAAALVTLRFASGASATIDSSWSRPRTYPRWGHLKLDVTGTQGLQTLDVFAESLAITNSEGRHWAGYGTDLNALMLRDFLNVCTLREHSSGADWHAGYQALRVVLAAYQAEAGAQAVHL</sequence>
<dbReference type="PANTHER" id="PTHR43377">
    <property type="entry name" value="BILIVERDIN REDUCTASE A"/>
    <property type="match status" value="1"/>
</dbReference>
<accession>C1D3R3</accession>
<dbReference type="InterPro" id="IPR000683">
    <property type="entry name" value="Gfo/Idh/MocA-like_OxRdtase_N"/>
</dbReference>
<feature type="domain" description="Gfo/Idh/MocA-like oxidoreductase N-terminal" evidence="1">
    <location>
        <begin position="4"/>
        <end position="117"/>
    </location>
</feature>
<dbReference type="Gene3D" id="3.30.360.10">
    <property type="entry name" value="Dihydrodipicolinate Reductase, domain 2"/>
    <property type="match status" value="1"/>
</dbReference>
<dbReference type="Pfam" id="PF01408">
    <property type="entry name" value="GFO_IDH_MocA"/>
    <property type="match status" value="1"/>
</dbReference>
<dbReference type="InterPro" id="IPR051450">
    <property type="entry name" value="Gfo/Idh/MocA_Oxidoreductases"/>
</dbReference>